<dbReference type="Gene3D" id="3.30.70.870">
    <property type="entry name" value="Elongation Factor G (Translational Gtpase), domain 3"/>
    <property type="match status" value="1"/>
</dbReference>
<dbReference type="CDD" id="cd16262">
    <property type="entry name" value="EFG_III"/>
    <property type="match status" value="1"/>
</dbReference>
<feature type="region of interest" description="Disordered" evidence="10">
    <location>
        <begin position="567"/>
        <end position="607"/>
    </location>
</feature>
<dbReference type="InterPro" id="IPR005517">
    <property type="entry name" value="Transl_elong_EFG/EF2_IV"/>
</dbReference>
<dbReference type="InterPro" id="IPR000795">
    <property type="entry name" value="T_Tr_GTP-bd_dom"/>
</dbReference>
<evidence type="ECO:0000259" key="11">
    <source>
        <dbReference type="PROSITE" id="PS50114"/>
    </source>
</evidence>
<feature type="domain" description="Tr-type G" evidence="12">
    <location>
        <begin position="1377"/>
        <end position="1665"/>
    </location>
</feature>
<dbReference type="InterPro" id="IPR013088">
    <property type="entry name" value="Znf_NHR/GATA"/>
</dbReference>
<dbReference type="NCBIfam" id="NF009381">
    <property type="entry name" value="PRK12740.1-5"/>
    <property type="match status" value="1"/>
</dbReference>
<feature type="region of interest" description="Disordered" evidence="10">
    <location>
        <begin position="71"/>
        <end position="126"/>
    </location>
</feature>
<evidence type="ECO:0000256" key="1">
    <source>
        <dbReference type="ARBA" id="ARBA00004173"/>
    </source>
</evidence>
<keyword evidence="9" id="KW-0479">Metal-binding</keyword>
<feature type="region of interest" description="Disordered" evidence="10">
    <location>
        <begin position="673"/>
        <end position="700"/>
    </location>
</feature>
<feature type="region of interest" description="Disordered" evidence="10">
    <location>
        <begin position="908"/>
        <end position="945"/>
    </location>
</feature>
<feature type="compositionally biased region" description="Low complexity" evidence="10">
    <location>
        <begin position="71"/>
        <end position="94"/>
    </location>
</feature>
<dbReference type="Gene3D" id="3.40.50.300">
    <property type="entry name" value="P-loop containing nucleotide triphosphate hydrolases"/>
    <property type="match status" value="1"/>
</dbReference>
<keyword evidence="14" id="KW-1185">Reference proteome</keyword>
<dbReference type="GO" id="GO:0008270">
    <property type="term" value="F:zinc ion binding"/>
    <property type="evidence" value="ECO:0007669"/>
    <property type="project" value="UniProtKB-KW"/>
</dbReference>
<dbReference type="GO" id="GO:0070125">
    <property type="term" value="P:mitochondrial translational elongation"/>
    <property type="evidence" value="ECO:0007669"/>
    <property type="project" value="UniProtKB-UniRule"/>
</dbReference>
<keyword evidence="8" id="KW-0496">Mitochondrion</keyword>
<dbReference type="CDD" id="cd01886">
    <property type="entry name" value="EF-G"/>
    <property type="match status" value="1"/>
</dbReference>
<name>A0A2X0ML82_9BASI</name>
<sequence>MATAMDPPPIASTSATIANANANAASSMTNATASDALGDASARKLKKKKQGRGREMMVKVFYSLNTPLLSNSSPSGNHHNSPAPAPASTPAESPLGFPLDPTLASLPAATSAPTADHSSSSMLPPSPFLVPQQQSYTCIARLQTPVWVQLLGPKPTVAQLDEGVIEYGRLTLKTCLSAICISRPELVTDPSKDYAVSSLDPYESSLAAAASKSTSLAVNGQGLMEGKGMLSWNLAEKREGTTWVCGRVVPDERQAARRRIKKRKGDDGLVIAEEEDESSDEEEKHETLEVWLQLVEMQFLTSLRSFANPAQPHDSSDRASSPPRRREQMLSGQAARQMAMRVVSGGAPPSGDPVKRKRPRDSDRPQITLPRPSLGLSTALPPPLVASSRSDGTAAVTTPTTASSTMNQVDDTPRIAALLAQLLPSLTDSSTSPPAASIESEEARQLLPAIRTLAQYYGISVPSEQAGAAAAVSQTIPGNSQVGEETSTTKPGEQSAKAKSEEAFTPIPDQVPLADGAKGRSNPADATAGCFNCKRKKSTVWRQSHQADGTRVTCCNACGAHYNKYGRHRTKGQRTSPARAAQDGNAKASTSTAGAPARRGGKPLQGRLTAACESDLKKVKTTKKGAARGLGMVAPPSPSKVIGRRHTPGGSFGHFGAHSFTSPQRHNFAARLRGSNHRSGGSSNPFGFAATSPTRASHQPHLSLSAAGLRSGYESDGDGRGVSTTSNFASIFGIGNHSPSPERPSSRNMPAYLLTASPGTALDRILNDTNIDLDSFNTGLTSAAGMSGLNALTDDASLLKDTLKQHLAAGQDDDEEGTLDRALSMYLSSLDDDQEKENERPGSLSTMAMALNDGPSPTDPYAMIDPTLLPPSYATSNALRTDAPTTDADPFESVLSSLRRDFNTRLSSNALTAPSSPTPSSPCVQPRTSSATPGSKGKAPASCGRPAPSIVDSFLDGLVPALAFNTASNGDTPLSEPESWTPTSFEQNDDVTMTLDAFTSNKAPTSTVTRIVTSRRASGGDAVSRRPHHPAAAKHLQPHVSTTTSDTDFDFGSLPPSSPPALPSEAGPTPSEFGTCITPDGEGYIDESPASGAEDAIMRSANPEAPSSKLMALNLVSSLGEGSSGTDHEEAIKALLAGGTGGTVQLDRATVDKLLSMIGKKGSTPSSTNEGDGAAAKISVLHFRASVESERDAPRDCSEKVRAQTDFATLAEDRAMLPDFTRRSGISHLSRPSSSDSKGIYWIGTAIDTVRREFLSNSPLPPCCRLLFVAHLFARLLGALTLIMHRTRLSALAAPLRQRSVAACTCRITPSVRLATPTWTTSKAWSISSTAVRSFHASTRTFDDEAEAVEGEPAKPAAVVPLAPIYKVTPDDSNRLTRLRNVGISAHIDSGKTTLTERILFYTGRIASIHEVRGRDAVGAKMDSMELEREKGITIQSAATFADWDIKQSPIPGQEGKYSINIIDTPGHVDFTIEVERALRVLDGAVLVLCAVSGVQSQTITVDRQMRRYNVPRLSFINKMDRAGANPERVLNQIRNKLRIKAAMVNIQMGEEGNFNGVVDLVKWKAIYNEGEKGINVRADEIPTEFMEAAQAKRAELVETLAEVDDEIADAWLEEREVSNSELADAIRRATVALKFSPVFVGSALANKSVQAVLDGVCLYLPTPEESPALALSVASPNDPPQTLTPTTEAPLVSLAFKLEEGRYGQLTYIRVYQGRLQRGGTITNVRTGKKVKVPRLVRMHSDEMEDVDSIGAGEICAMFGVECSSGDTFSDTPGGGGYSMTSMFVPEPVISLAIRPKGQETPNFSRALNRFQKEDPTFRVHVDAESQETIISGMGELHLDIYVERMRREYNVECVTGKPRVAFRETIQEPVSFAYTHKKQSGGAGQYGKVVGRIEPMEMDEATGKDTAFESSVIGGNIPAAYIPAVEKGFNDALDRGILTGHPISGCRFVLEDGAAHQVDSSELAFRLAAQGAFREAFPKGRPVVLEPVMKVEIVAPIEFQGTVIGGINQRRGTIADTEMRDEEFTLSAEVALNDMFGYASQLRGMTQGKGEFSMEYLRHAPVLPNVQKDMIEAHRAFTTKK</sequence>
<dbReference type="InterPro" id="IPR035647">
    <property type="entry name" value="EFG_III/V"/>
</dbReference>
<accession>A0A2X0ML82</accession>
<dbReference type="Pfam" id="PF00009">
    <property type="entry name" value="GTP_EFTU"/>
    <property type="match status" value="1"/>
</dbReference>
<keyword evidence="9" id="KW-0862">Zinc</keyword>
<feature type="compositionally biased region" description="Polar residues" evidence="10">
    <location>
        <begin position="477"/>
        <end position="492"/>
    </location>
</feature>
<dbReference type="FunFam" id="3.40.50.300:FF:000029">
    <property type="entry name" value="Elongation factor G"/>
    <property type="match status" value="1"/>
</dbReference>
<evidence type="ECO:0000256" key="8">
    <source>
        <dbReference type="HAMAP-Rule" id="MF_03061"/>
    </source>
</evidence>
<dbReference type="GO" id="GO:0003924">
    <property type="term" value="F:GTPase activity"/>
    <property type="evidence" value="ECO:0007669"/>
    <property type="project" value="UniProtKB-UniRule"/>
</dbReference>
<dbReference type="SMART" id="SM00889">
    <property type="entry name" value="EFG_IV"/>
    <property type="match status" value="1"/>
</dbReference>
<evidence type="ECO:0000259" key="12">
    <source>
        <dbReference type="PROSITE" id="PS51722"/>
    </source>
</evidence>
<dbReference type="Gene3D" id="3.30.50.10">
    <property type="entry name" value="Erythroid Transcription Factor GATA-1, subunit A"/>
    <property type="match status" value="1"/>
</dbReference>
<dbReference type="SUPFAM" id="SSF54980">
    <property type="entry name" value="EF-G C-terminal domain-like"/>
    <property type="match status" value="2"/>
</dbReference>
<feature type="compositionally biased region" description="Polar residues" evidence="10">
    <location>
        <begin position="691"/>
        <end position="700"/>
    </location>
</feature>
<feature type="region of interest" description="Disordered" evidence="10">
    <location>
        <begin position="33"/>
        <end position="52"/>
    </location>
</feature>
<dbReference type="InterPro" id="IPR020568">
    <property type="entry name" value="Ribosomal_Su5_D2-typ_SF"/>
</dbReference>
<dbReference type="NCBIfam" id="TIGR00484">
    <property type="entry name" value="EF-G"/>
    <property type="match status" value="1"/>
</dbReference>
<comment type="similarity">
    <text evidence="2">Belongs to the TRAFAC class translation factor GTPase superfamily. Classic translation factor GTPase family. EF-G/EF-2 subfamily.</text>
</comment>
<dbReference type="CDD" id="cd04097">
    <property type="entry name" value="mtEFG1_C"/>
    <property type="match status" value="1"/>
</dbReference>
<dbReference type="PRINTS" id="PR00315">
    <property type="entry name" value="ELONGATNFCT"/>
</dbReference>
<dbReference type="FunFam" id="3.30.70.870:FF:000001">
    <property type="entry name" value="Elongation factor G"/>
    <property type="match status" value="1"/>
</dbReference>
<dbReference type="CDD" id="cd01434">
    <property type="entry name" value="EFG_mtEFG1_IV"/>
    <property type="match status" value="1"/>
</dbReference>
<dbReference type="HAMAP" id="MF_00054_B">
    <property type="entry name" value="EF_G_EF_2_B"/>
    <property type="match status" value="1"/>
</dbReference>
<dbReference type="PANTHER" id="PTHR43636:SF2">
    <property type="entry name" value="ELONGATION FACTOR G, MITOCHONDRIAL"/>
    <property type="match status" value="1"/>
</dbReference>
<dbReference type="SUPFAM" id="SSF50447">
    <property type="entry name" value="Translation proteins"/>
    <property type="match status" value="1"/>
</dbReference>
<feature type="region of interest" description="Disordered" evidence="10">
    <location>
        <begin position="477"/>
        <end position="528"/>
    </location>
</feature>
<keyword evidence="6 8" id="KW-0342">GTP-binding</keyword>
<evidence type="ECO:0000256" key="6">
    <source>
        <dbReference type="ARBA" id="ARBA00023134"/>
    </source>
</evidence>
<dbReference type="NCBIfam" id="TIGR00231">
    <property type="entry name" value="small_GTP"/>
    <property type="match status" value="1"/>
</dbReference>
<dbReference type="PANTHER" id="PTHR43636">
    <property type="entry name" value="ELONGATION FACTOR G, MITOCHONDRIAL"/>
    <property type="match status" value="1"/>
</dbReference>
<keyword evidence="3 8" id="KW-0547">Nucleotide-binding</keyword>
<dbReference type="InterPro" id="IPR004540">
    <property type="entry name" value="Transl_elong_EFG/EF2"/>
</dbReference>
<dbReference type="FunFam" id="3.30.70.240:FF:000001">
    <property type="entry name" value="Elongation factor G"/>
    <property type="match status" value="1"/>
</dbReference>
<proteinExistence type="inferred from homology"/>
<reference evidence="13 14" key="1">
    <citation type="submission" date="2016-11" db="EMBL/GenBank/DDBJ databases">
        <authorList>
            <person name="Jaros S."/>
            <person name="Januszkiewicz K."/>
            <person name="Wedrychowicz H."/>
        </authorList>
    </citation>
    <scope>NUCLEOTIDE SEQUENCE [LARGE SCALE GENOMIC DNA]</scope>
</reference>
<dbReference type="GO" id="GO:0006355">
    <property type="term" value="P:regulation of DNA-templated transcription"/>
    <property type="evidence" value="ECO:0007669"/>
    <property type="project" value="InterPro"/>
</dbReference>
<keyword evidence="9" id="KW-0863">Zinc-finger</keyword>
<dbReference type="SUPFAM" id="SSF57716">
    <property type="entry name" value="Glucocorticoid receptor-like (DNA-binding domain)"/>
    <property type="match status" value="1"/>
</dbReference>
<dbReference type="InterPro" id="IPR004161">
    <property type="entry name" value="EFTu-like_2"/>
</dbReference>
<comment type="function">
    <text evidence="8">Mitochondrial GTPase that catalyzes the GTP-dependent ribosomal translocation step during translation elongation. During this step, the ribosome changes from the pre-translocational (PRE) to the post-translocational (POST) state as the newly formed A-site-bound peptidyl-tRNA and P-site-bound deacylated tRNA move to the P and E sites, respectively. Catalyzes the coordinated movement of the two tRNA molecules, the mRNA and conformational changes in the ribosome.</text>
</comment>
<keyword evidence="4 8" id="KW-0251">Elongation factor</keyword>
<dbReference type="Pfam" id="PF03144">
    <property type="entry name" value="GTP_EFTU_D2"/>
    <property type="match status" value="1"/>
</dbReference>
<feature type="compositionally biased region" description="Low complexity" evidence="10">
    <location>
        <begin position="1041"/>
        <end position="1055"/>
    </location>
</feature>
<dbReference type="GO" id="GO:0005739">
    <property type="term" value="C:mitochondrion"/>
    <property type="evidence" value="ECO:0007669"/>
    <property type="project" value="UniProtKB-SubCell"/>
</dbReference>
<dbReference type="InterPro" id="IPR047872">
    <property type="entry name" value="EFG_IV"/>
</dbReference>
<dbReference type="InterPro" id="IPR000679">
    <property type="entry name" value="Znf_GATA"/>
</dbReference>
<evidence type="ECO:0000256" key="2">
    <source>
        <dbReference type="ARBA" id="ARBA00005870"/>
    </source>
</evidence>
<dbReference type="InterPro" id="IPR000640">
    <property type="entry name" value="EFG_V-like"/>
</dbReference>
<dbReference type="InterPro" id="IPR031157">
    <property type="entry name" value="G_TR_CS"/>
</dbReference>
<evidence type="ECO:0000256" key="7">
    <source>
        <dbReference type="ARBA" id="ARBA00024731"/>
    </source>
</evidence>
<dbReference type="InterPro" id="IPR035649">
    <property type="entry name" value="EFG_V"/>
</dbReference>
<dbReference type="PROSITE" id="PS50114">
    <property type="entry name" value="GATA_ZN_FINGER_2"/>
    <property type="match status" value="1"/>
</dbReference>
<comment type="function">
    <text evidence="7">Catalyzes the GTP-dependent ribosomal translocation step during translation elongation. During this step, the ribosome changes from the pre-translocational (PRE) to the post-translocational (POST) state as the newly formed A-site-bound peptidyl-tRNA and P-site-bound deacylated tRNA move to the P and E sites, respectively. Catalyzes the coordinated movement of the two tRNA molecules, the mRNA and conformational changes in the ribosome.</text>
</comment>
<dbReference type="SUPFAM" id="SSF54211">
    <property type="entry name" value="Ribosomal protein S5 domain 2-like"/>
    <property type="match status" value="1"/>
</dbReference>
<dbReference type="PROSITE" id="PS00301">
    <property type="entry name" value="G_TR_1"/>
    <property type="match status" value="1"/>
</dbReference>
<dbReference type="InterPro" id="IPR005225">
    <property type="entry name" value="Small_GTP-bd"/>
</dbReference>
<comment type="similarity">
    <text evidence="8">Belongs to the GTP-binding elongation factor family. EF-G/EF-2 subfamily.</text>
</comment>
<dbReference type="InterPro" id="IPR027417">
    <property type="entry name" value="P-loop_NTPase"/>
</dbReference>
<feature type="region of interest" description="Disordered" evidence="10">
    <location>
        <begin position="829"/>
        <end position="858"/>
    </location>
</feature>
<feature type="binding site" evidence="8">
    <location>
        <begin position="1464"/>
        <end position="1468"/>
    </location>
    <ligand>
        <name>GTP</name>
        <dbReference type="ChEBI" id="CHEBI:37565"/>
    </ligand>
</feature>
<dbReference type="InterPro" id="IPR041095">
    <property type="entry name" value="EFG_II"/>
</dbReference>
<protein>
    <recommendedName>
        <fullName evidence="8">Elongation factor G, mitochondrial</fullName>
        <shortName evidence="8">EF-Gmt</shortName>
    </recommendedName>
    <alternativeName>
        <fullName evidence="8">Elongation factor G 1, mitochondrial</fullName>
        <shortName evidence="8">mEF-G 1</shortName>
    </alternativeName>
    <alternativeName>
        <fullName evidence="8">Elongation factor G1</fullName>
    </alternativeName>
</protein>
<feature type="domain" description="GATA-type" evidence="11">
    <location>
        <begin position="530"/>
        <end position="582"/>
    </location>
</feature>
<dbReference type="PROSITE" id="PS51722">
    <property type="entry name" value="G_TR_2"/>
    <property type="match status" value="1"/>
</dbReference>
<dbReference type="UniPathway" id="UPA00345"/>
<dbReference type="Gene3D" id="2.40.30.10">
    <property type="entry name" value="Translation factors"/>
    <property type="match status" value="1"/>
</dbReference>
<feature type="region of interest" description="Disordered" evidence="10">
    <location>
        <begin position="305"/>
        <end position="407"/>
    </location>
</feature>
<feature type="compositionally biased region" description="Low complexity" evidence="10">
    <location>
        <begin position="101"/>
        <end position="123"/>
    </location>
</feature>
<dbReference type="CDD" id="cd04091">
    <property type="entry name" value="mtEFG1_II_like"/>
    <property type="match status" value="1"/>
</dbReference>
<feature type="region of interest" description="Disordered" evidence="10">
    <location>
        <begin position="1014"/>
        <end position="1071"/>
    </location>
</feature>
<feature type="binding site" evidence="8">
    <location>
        <begin position="1518"/>
        <end position="1521"/>
    </location>
    <ligand>
        <name>GTP</name>
        <dbReference type="ChEBI" id="CHEBI:37565"/>
    </ligand>
</feature>
<dbReference type="InterPro" id="IPR014721">
    <property type="entry name" value="Ribsml_uS5_D2-typ_fold_subgr"/>
</dbReference>
<dbReference type="GO" id="GO:0003746">
    <property type="term" value="F:translation elongation factor activity"/>
    <property type="evidence" value="ECO:0007669"/>
    <property type="project" value="UniProtKB-UniRule"/>
</dbReference>
<dbReference type="GO" id="GO:0005525">
    <property type="term" value="F:GTP binding"/>
    <property type="evidence" value="ECO:0007669"/>
    <property type="project" value="UniProtKB-UniRule"/>
</dbReference>
<comment type="subcellular location">
    <subcellularLocation>
        <location evidence="1 8">Mitochondrion</location>
    </subcellularLocation>
</comment>
<evidence type="ECO:0000256" key="5">
    <source>
        <dbReference type="ARBA" id="ARBA00022917"/>
    </source>
</evidence>
<dbReference type="InterPro" id="IPR009000">
    <property type="entry name" value="Transl_B-barrel_sf"/>
</dbReference>
<dbReference type="FunFam" id="3.30.230.10:FF:000003">
    <property type="entry name" value="Elongation factor G"/>
    <property type="match status" value="1"/>
</dbReference>
<gene>
    <name evidence="13" type="primary">BQ5605_C002g01625</name>
    <name evidence="8" type="synonym">MEF1</name>
    <name evidence="13" type="ORF">BQ5605_C002G01625</name>
</gene>
<dbReference type="CDD" id="cd00202">
    <property type="entry name" value="ZnF_GATA"/>
    <property type="match status" value="1"/>
</dbReference>
<evidence type="ECO:0000313" key="14">
    <source>
        <dbReference type="Proteomes" id="UP000249464"/>
    </source>
</evidence>
<dbReference type="Pfam" id="PF03764">
    <property type="entry name" value="EFG_IV"/>
    <property type="match status" value="1"/>
</dbReference>
<comment type="pathway">
    <text evidence="8">Protein biosynthesis; polypeptide chain elongation.</text>
</comment>
<feature type="binding site" evidence="8">
    <location>
        <begin position="1386"/>
        <end position="1393"/>
    </location>
    <ligand>
        <name>GTP</name>
        <dbReference type="ChEBI" id="CHEBI:37565"/>
    </ligand>
</feature>
<dbReference type="STRING" id="796604.A0A2X0ML82"/>
<dbReference type="InterPro" id="IPR009022">
    <property type="entry name" value="EFG_III"/>
</dbReference>
<dbReference type="Proteomes" id="UP000249464">
    <property type="component" value="Unassembled WGS sequence"/>
</dbReference>
<dbReference type="EMBL" id="FQNC01000041">
    <property type="protein sequence ID" value="SGY34394.1"/>
    <property type="molecule type" value="Genomic_DNA"/>
</dbReference>
<dbReference type="SMART" id="SM00401">
    <property type="entry name" value="ZnF_GATA"/>
    <property type="match status" value="1"/>
</dbReference>
<evidence type="ECO:0000313" key="13">
    <source>
        <dbReference type="EMBL" id="SGY34394.1"/>
    </source>
</evidence>
<dbReference type="SMART" id="SM00838">
    <property type="entry name" value="EFG_C"/>
    <property type="match status" value="1"/>
</dbReference>
<dbReference type="GO" id="GO:0043565">
    <property type="term" value="F:sequence-specific DNA binding"/>
    <property type="evidence" value="ECO:0007669"/>
    <property type="project" value="InterPro"/>
</dbReference>
<dbReference type="SUPFAM" id="SSF52540">
    <property type="entry name" value="P-loop containing nucleoside triphosphate hydrolases"/>
    <property type="match status" value="1"/>
</dbReference>
<dbReference type="Pfam" id="PF14492">
    <property type="entry name" value="EFG_III"/>
    <property type="match status" value="1"/>
</dbReference>
<dbReference type="Gene3D" id="3.30.230.10">
    <property type="match status" value="1"/>
</dbReference>
<keyword evidence="5 8" id="KW-0648">Protein biosynthesis</keyword>
<evidence type="ECO:0000256" key="4">
    <source>
        <dbReference type="ARBA" id="ARBA00022768"/>
    </source>
</evidence>
<evidence type="ECO:0000256" key="10">
    <source>
        <dbReference type="SAM" id="MobiDB-lite"/>
    </source>
</evidence>
<evidence type="ECO:0000256" key="9">
    <source>
        <dbReference type="PROSITE-ProRule" id="PRU00094"/>
    </source>
</evidence>
<dbReference type="FunFam" id="2.40.30.10:FF:000022">
    <property type="entry name" value="Elongation factor G, mitochondrial"/>
    <property type="match status" value="1"/>
</dbReference>
<evidence type="ECO:0000256" key="3">
    <source>
        <dbReference type="ARBA" id="ARBA00022741"/>
    </source>
</evidence>
<dbReference type="Gene3D" id="3.30.70.240">
    <property type="match status" value="1"/>
</dbReference>
<dbReference type="Pfam" id="PF00679">
    <property type="entry name" value="EFG_C"/>
    <property type="match status" value="1"/>
</dbReference>
<feature type="compositionally biased region" description="Low complexity" evidence="10">
    <location>
        <begin position="393"/>
        <end position="405"/>
    </location>
</feature>
<organism evidence="13 14">
    <name type="scientific">Microbotryum silenes-dioicae</name>
    <dbReference type="NCBI Taxonomy" id="796604"/>
    <lineage>
        <taxon>Eukaryota</taxon>
        <taxon>Fungi</taxon>
        <taxon>Dikarya</taxon>
        <taxon>Basidiomycota</taxon>
        <taxon>Pucciniomycotina</taxon>
        <taxon>Microbotryomycetes</taxon>
        <taxon>Microbotryales</taxon>
        <taxon>Microbotryaceae</taxon>
        <taxon>Microbotryum</taxon>
    </lineage>
</organism>